<evidence type="ECO:0000256" key="1">
    <source>
        <dbReference type="ARBA" id="ARBA00004141"/>
    </source>
</evidence>
<protein>
    <recommendedName>
        <fullName evidence="6">Phosphate transporter</fullName>
    </recommendedName>
</protein>
<dbReference type="EMBL" id="JAKUDN010000002">
    <property type="protein sequence ID" value="MCP8352152.1"/>
    <property type="molecule type" value="Genomic_DNA"/>
</dbReference>
<organism evidence="7 8">
    <name type="scientific">Candidatus Synchoanobacter obligatus</name>
    <dbReference type="NCBI Taxonomy" id="2919597"/>
    <lineage>
        <taxon>Bacteria</taxon>
        <taxon>Pseudomonadati</taxon>
        <taxon>Pseudomonadota</taxon>
        <taxon>Gammaproteobacteria</taxon>
        <taxon>Candidatus Comchoanobacterales</taxon>
        <taxon>Candidatus Comchoanobacteraceae</taxon>
        <taxon>Candidatus Synchoanobacter</taxon>
    </lineage>
</organism>
<evidence type="ECO:0000313" key="8">
    <source>
        <dbReference type="Proteomes" id="UP001320768"/>
    </source>
</evidence>
<comment type="similarity">
    <text evidence="6">Belongs to the inorganic phosphate transporter (PiT) (TC 2.A.20) family.</text>
</comment>
<evidence type="ECO:0000256" key="2">
    <source>
        <dbReference type="ARBA" id="ARBA00022448"/>
    </source>
</evidence>
<feature type="transmembrane region" description="Helical" evidence="6">
    <location>
        <begin position="206"/>
        <end position="222"/>
    </location>
</feature>
<dbReference type="Pfam" id="PF01384">
    <property type="entry name" value="PHO4"/>
    <property type="match status" value="1"/>
</dbReference>
<accession>A0ABT1L4R2</accession>
<keyword evidence="5 6" id="KW-0472">Membrane</keyword>
<feature type="transmembrane region" description="Helical" evidence="6">
    <location>
        <begin position="38"/>
        <end position="62"/>
    </location>
</feature>
<feature type="transmembrane region" description="Helical" evidence="6">
    <location>
        <begin position="82"/>
        <end position="100"/>
    </location>
</feature>
<dbReference type="PANTHER" id="PTHR11101">
    <property type="entry name" value="PHOSPHATE TRANSPORTER"/>
    <property type="match status" value="1"/>
</dbReference>
<name>A0ABT1L4R2_9GAMM</name>
<comment type="caution">
    <text evidence="7">The sequence shown here is derived from an EMBL/GenBank/DDBJ whole genome shotgun (WGS) entry which is preliminary data.</text>
</comment>
<comment type="subcellular location">
    <subcellularLocation>
        <location evidence="1 6">Membrane</location>
        <topology evidence="1 6">Multi-pass membrane protein</topology>
    </subcellularLocation>
</comment>
<dbReference type="RefSeq" id="WP_258569261.1">
    <property type="nucleotide sequence ID" value="NZ_JAKUDN010000002.1"/>
</dbReference>
<dbReference type="InterPro" id="IPR001204">
    <property type="entry name" value="Phos_transporter"/>
</dbReference>
<proteinExistence type="inferred from homology"/>
<keyword evidence="4 6" id="KW-1133">Transmembrane helix</keyword>
<dbReference type="Proteomes" id="UP001320768">
    <property type="component" value="Unassembled WGS sequence"/>
</dbReference>
<evidence type="ECO:0000256" key="6">
    <source>
        <dbReference type="RuleBase" id="RU363058"/>
    </source>
</evidence>
<feature type="transmembrane region" description="Helical" evidence="6">
    <location>
        <begin position="173"/>
        <end position="194"/>
    </location>
</feature>
<reference evidence="7 8" key="1">
    <citation type="journal article" date="2022" name="Nat. Microbiol.">
        <title>The microbiome of a bacterivorous marine choanoflagellate contains a resource-demanding obligate bacterial associate.</title>
        <authorList>
            <person name="Needham D.M."/>
            <person name="Poirier C."/>
            <person name="Bachy C."/>
            <person name="George E.E."/>
            <person name="Wilken S."/>
            <person name="Yung C.C.M."/>
            <person name="Limardo A.J."/>
            <person name="Morando M."/>
            <person name="Sudek L."/>
            <person name="Malmstrom R.R."/>
            <person name="Keeling P.J."/>
            <person name="Santoro A.E."/>
            <person name="Worden A.Z."/>
        </authorList>
    </citation>
    <scope>NUCLEOTIDE SEQUENCE [LARGE SCALE GENOMIC DNA]</scope>
    <source>
        <strain evidence="7 8">Comchoano-2</strain>
    </source>
</reference>
<keyword evidence="2 6" id="KW-0813">Transport</keyword>
<keyword evidence="3 6" id="KW-0812">Transmembrane</keyword>
<feature type="transmembrane region" description="Helical" evidence="6">
    <location>
        <begin position="383"/>
        <end position="404"/>
    </location>
</feature>
<sequence length="405" mass="42781">MDYFLFFLALFSGGFMAWGVGANDVANAMGTSVGSKVITIKQAILIAAVFEGLGAIFGSGGVTDTIRYDLLDIEFYQNDMMVLAYGMIASLLASATWLMLATNKGWPVSTTHSIIGAVVGFGMVSQGPSNIQWIQIISIAASWLVTPIISGITGFIIFKLVQKLVLRHAEPAYCALAFFAACIGGLAFLAGQFVLDQVDIQRGSEGLSIIFAAIFVSGAYYWRQKSLSKGLSYRQKCQEAERIFGMLALITACIMAFAHGANDVANAIGPLASVIEILKFGSLQVGSPLPPWVLGFGAAGVVFGLAIFGYKIMASVGSKITVLSPSRSFSAQSATGMVVLGASWFGFPVSTTHTLVGAVLGVGLARGLAAVDLHVVRGIFMSWVITIPAGALFSIFYFAVFGVMF</sequence>
<feature type="transmembrane region" description="Helical" evidence="6">
    <location>
        <begin position="289"/>
        <end position="308"/>
    </location>
</feature>
<dbReference type="PANTHER" id="PTHR11101:SF80">
    <property type="entry name" value="PHOSPHATE TRANSPORTER"/>
    <property type="match status" value="1"/>
</dbReference>
<feature type="transmembrane region" description="Helical" evidence="6">
    <location>
        <begin position="243"/>
        <end position="261"/>
    </location>
</feature>
<keyword evidence="8" id="KW-1185">Reference proteome</keyword>
<keyword evidence="6" id="KW-0592">Phosphate transport</keyword>
<evidence type="ECO:0000256" key="3">
    <source>
        <dbReference type="ARBA" id="ARBA00022692"/>
    </source>
</evidence>
<gene>
    <name evidence="7" type="ORF">MKS91_02475</name>
</gene>
<feature type="transmembrane region" description="Helical" evidence="6">
    <location>
        <begin position="133"/>
        <end position="161"/>
    </location>
</feature>
<feature type="transmembrane region" description="Helical" evidence="6">
    <location>
        <begin position="353"/>
        <end position="371"/>
    </location>
</feature>
<evidence type="ECO:0000256" key="4">
    <source>
        <dbReference type="ARBA" id="ARBA00022989"/>
    </source>
</evidence>
<evidence type="ECO:0000256" key="5">
    <source>
        <dbReference type="ARBA" id="ARBA00023136"/>
    </source>
</evidence>
<evidence type="ECO:0000313" key="7">
    <source>
        <dbReference type="EMBL" id="MCP8352152.1"/>
    </source>
</evidence>